<accession>A0AAV7PJX5</accession>
<proteinExistence type="predicted"/>
<sequence length="105" mass="12208">MRGSGTVLLQPQRAYEGSLELADVQLLKQLMACLQTQRIRGLRMRERRHRKRSDLQRPRFPRDPPPAVRKGKRSKGLFFSNVAKPLKRKVKRHLKAIAGLVERDN</sequence>
<feature type="region of interest" description="Disordered" evidence="1">
    <location>
        <begin position="42"/>
        <end position="75"/>
    </location>
</feature>
<evidence type="ECO:0000313" key="3">
    <source>
        <dbReference type="Proteomes" id="UP001066276"/>
    </source>
</evidence>
<evidence type="ECO:0000256" key="1">
    <source>
        <dbReference type="SAM" id="MobiDB-lite"/>
    </source>
</evidence>
<dbReference type="AlphaFoldDB" id="A0AAV7PJX5"/>
<feature type="compositionally biased region" description="Basic residues" evidence="1">
    <location>
        <begin position="42"/>
        <end position="52"/>
    </location>
</feature>
<feature type="compositionally biased region" description="Basic and acidic residues" evidence="1">
    <location>
        <begin position="53"/>
        <end position="62"/>
    </location>
</feature>
<comment type="caution">
    <text evidence="2">The sequence shown here is derived from an EMBL/GenBank/DDBJ whole genome shotgun (WGS) entry which is preliminary data.</text>
</comment>
<organism evidence="2 3">
    <name type="scientific">Pleurodeles waltl</name>
    <name type="common">Iberian ribbed newt</name>
    <dbReference type="NCBI Taxonomy" id="8319"/>
    <lineage>
        <taxon>Eukaryota</taxon>
        <taxon>Metazoa</taxon>
        <taxon>Chordata</taxon>
        <taxon>Craniata</taxon>
        <taxon>Vertebrata</taxon>
        <taxon>Euteleostomi</taxon>
        <taxon>Amphibia</taxon>
        <taxon>Batrachia</taxon>
        <taxon>Caudata</taxon>
        <taxon>Salamandroidea</taxon>
        <taxon>Salamandridae</taxon>
        <taxon>Pleurodelinae</taxon>
        <taxon>Pleurodeles</taxon>
    </lineage>
</organism>
<dbReference type="EMBL" id="JANPWB010000011">
    <property type="protein sequence ID" value="KAJ1127631.1"/>
    <property type="molecule type" value="Genomic_DNA"/>
</dbReference>
<gene>
    <name evidence="2" type="ORF">NDU88_006027</name>
</gene>
<evidence type="ECO:0000313" key="2">
    <source>
        <dbReference type="EMBL" id="KAJ1127631.1"/>
    </source>
</evidence>
<reference evidence="2" key="1">
    <citation type="journal article" date="2022" name="bioRxiv">
        <title>Sequencing and chromosome-scale assembly of the giantPleurodeles waltlgenome.</title>
        <authorList>
            <person name="Brown T."/>
            <person name="Elewa A."/>
            <person name="Iarovenko S."/>
            <person name="Subramanian E."/>
            <person name="Araus A.J."/>
            <person name="Petzold A."/>
            <person name="Susuki M."/>
            <person name="Suzuki K.-i.T."/>
            <person name="Hayashi T."/>
            <person name="Toyoda A."/>
            <person name="Oliveira C."/>
            <person name="Osipova E."/>
            <person name="Leigh N.D."/>
            <person name="Simon A."/>
            <person name="Yun M.H."/>
        </authorList>
    </citation>
    <scope>NUCLEOTIDE SEQUENCE</scope>
    <source>
        <strain evidence="2">20211129_DDA</strain>
        <tissue evidence="2">Liver</tissue>
    </source>
</reference>
<protein>
    <submittedName>
        <fullName evidence="2">Uncharacterized protein</fullName>
    </submittedName>
</protein>
<name>A0AAV7PJX5_PLEWA</name>
<keyword evidence="3" id="KW-1185">Reference proteome</keyword>
<dbReference type="Proteomes" id="UP001066276">
    <property type="component" value="Chromosome 7"/>
</dbReference>